<dbReference type="GO" id="GO:0016787">
    <property type="term" value="F:hydrolase activity"/>
    <property type="evidence" value="ECO:0007669"/>
    <property type="project" value="UniProtKB-KW"/>
</dbReference>
<dbReference type="Gene3D" id="3.30.420.10">
    <property type="entry name" value="Ribonuclease H-like superfamily/Ribonuclease H"/>
    <property type="match status" value="3"/>
</dbReference>
<keyword evidence="9 12" id="KW-0238">DNA-binding</keyword>
<dbReference type="EMBL" id="MSGO01000034">
    <property type="protein sequence ID" value="OLL14600.1"/>
    <property type="molecule type" value="Genomic_DNA"/>
</dbReference>
<dbReference type="Pfam" id="PF18525">
    <property type="entry name" value="Cas9_C"/>
    <property type="match status" value="1"/>
</dbReference>
<dbReference type="InterPro" id="IPR002711">
    <property type="entry name" value="HNH"/>
</dbReference>
<name>A0A1Q8I0H2_9ACTO</name>
<evidence type="ECO:0000256" key="3">
    <source>
        <dbReference type="ARBA" id="ARBA00022723"/>
    </source>
</evidence>
<evidence type="ECO:0000256" key="7">
    <source>
        <dbReference type="ARBA" id="ARBA00022884"/>
    </source>
</evidence>
<dbReference type="InterPro" id="IPR041225">
    <property type="entry name" value="Cas9_Topo"/>
</dbReference>
<evidence type="ECO:0000256" key="10">
    <source>
        <dbReference type="ARBA" id="ARBA00023211"/>
    </source>
</evidence>
<dbReference type="Pfam" id="PF01844">
    <property type="entry name" value="HNH"/>
    <property type="match status" value="1"/>
</dbReference>
<dbReference type="GO" id="GO:0004519">
    <property type="term" value="F:endonuclease activity"/>
    <property type="evidence" value="ECO:0007669"/>
    <property type="project" value="UniProtKB-UniRule"/>
</dbReference>
<keyword evidence="4 12" id="KW-0255">Endonuclease</keyword>
<dbReference type="SMART" id="SM00507">
    <property type="entry name" value="HNHc"/>
    <property type="match status" value="1"/>
</dbReference>
<dbReference type="PROSITE" id="PS51749">
    <property type="entry name" value="HNH_CAS9"/>
    <property type="match status" value="1"/>
</dbReference>
<accession>A0A1Q8I0H2</accession>
<dbReference type="AlphaFoldDB" id="A0A1Q8I0H2"/>
<dbReference type="InterPro" id="IPR036397">
    <property type="entry name" value="RNaseH_sf"/>
</dbReference>
<evidence type="ECO:0000256" key="5">
    <source>
        <dbReference type="ARBA" id="ARBA00022801"/>
    </source>
</evidence>
<keyword evidence="3" id="KW-0479">Metal-binding</keyword>
<evidence type="ECO:0000313" key="15">
    <source>
        <dbReference type="Proteomes" id="UP000185736"/>
    </source>
</evidence>
<dbReference type="Pfam" id="PF17894">
    <property type="entry name" value="Cas9_Topo"/>
    <property type="match status" value="1"/>
</dbReference>
<evidence type="ECO:0000256" key="4">
    <source>
        <dbReference type="ARBA" id="ARBA00022759"/>
    </source>
</evidence>
<dbReference type="NCBIfam" id="TIGR01865">
    <property type="entry name" value="cas_Csn1"/>
    <property type="match status" value="1"/>
</dbReference>
<dbReference type="InterPro" id="IPR040796">
    <property type="entry name" value="Cas9_b_hairpin"/>
</dbReference>
<dbReference type="Pfam" id="PF18470">
    <property type="entry name" value="Cas9_a"/>
    <property type="match status" value="1"/>
</dbReference>
<organism evidence="14 15">
    <name type="scientific">Actinomyces oris</name>
    <dbReference type="NCBI Taxonomy" id="544580"/>
    <lineage>
        <taxon>Bacteria</taxon>
        <taxon>Bacillati</taxon>
        <taxon>Actinomycetota</taxon>
        <taxon>Actinomycetes</taxon>
        <taxon>Actinomycetales</taxon>
        <taxon>Actinomycetaceae</taxon>
        <taxon>Actinomyces</taxon>
    </lineage>
</organism>
<comment type="cofactor">
    <cofactor evidence="1">
        <name>Mg(2+)</name>
        <dbReference type="ChEBI" id="CHEBI:18420"/>
    </cofactor>
</comment>
<dbReference type="InterPro" id="IPR041217">
    <property type="entry name" value="Cas9_C"/>
</dbReference>
<evidence type="ECO:0000256" key="1">
    <source>
        <dbReference type="ARBA" id="ARBA00001946"/>
    </source>
</evidence>
<evidence type="ECO:0000256" key="12">
    <source>
        <dbReference type="PROSITE-ProRule" id="PRU01085"/>
    </source>
</evidence>
<comment type="caution">
    <text evidence="14">The sequence shown here is derived from an EMBL/GenBank/DDBJ whole genome shotgun (WGS) entry which is preliminary data.</text>
</comment>
<dbReference type="Pfam" id="PF18541">
    <property type="entry name" value="RuvC_III"/>
    <property type="match status" value="1"/>
</dbReference>
<gene>
    <name evidence="14" type="ORF">BKH32_07705</name>
</gene>
<dbReference type="Gene3D" id="3.30.70.3520">
    <property type="match status" value="1"/>
</dbReference>
<dbReference type="GO" id="GO:0008270">
    <property type="term" value="F:zinc ion binding"/>
    <property type="evidence" value="ECO:0007669"/>
    <property type="project" value="InterPro"/>
</dbReference>
<dbReference type="InterPro" id="IPR040619">
    <property type="entry name" value="Cas9_alpha-helical_lobe"/>
</dbReference>
<dbReference type="GO" id="GO:0051607">
    <property type="term" value="P:defense response to virus"/>
    <property type="evidence" value="ECO:0007669"/>
    <property type="project" value="UniProtKB-KW"/>
</dbReference>
<dbReference type="GO" id="GO:0003677">
    <property type="term" value="F:DNA binding"/>
    <property type="evidence" value="ECO:0007669"/>
    <property type="project" value="UniProtKB-UniRule"/>
</dbReference>
<keyword evidence="5 12" id="KW-0378">Hydrolase</keyword>
<keyword evidence="6" id="KW-0460">Magnesium</keyword>
<evidence type="ECO:0000256" key="8">
    <source>
        <dbReference type="ARBA" id="ARBA00023118"/>
    </source>
</evidence>
<evidence type="ECO:0000256" key="9">
    <source>
        <dbReference type="ARBA" id="ARBA00023125"/>
    </source>
</evidence>
<evidence type="ECO:0000259" key="13">
    <source>
        <dbReference type="PROSITE" id="PS51749"/>
    </source>
</evidence>
<evidence type="ECO:0000313" key="14">
    <source>
        <dbReference type="EMBL" id="OLL14600.1"/>
    </source>
</evidence>
<dbReference type="InterPro" id="IPR033114">
    <property type="entry name" value="HNH_CAS9"/>
</dbReference>
<keyword evidence="10" id="KW-0464">Manganese</keyword>
<keyword evidence="2 12" id="KW-0540">Nuclease</keyword>
<proteinExistence type="predicted"/>
<comment type="subunit">
    <text evidence="11">Monomer. Binds crRNA and tracrRNA.</text>
</comment>
<sequence>MPTHHLRVGIDVGTHSVGLATLRVDDQGTPIELLSALSLIHDSGIGEGGKKTASTRKEISGVARRARRLLRRRRKRLQQLDKVLLDLGFPIPKPGEFLDLSEQTDPYRVWRVRARLVEEKLPEELRGPAVSMAVRHIARHRGWRNPYSKVESLLSPAEDSPFMEALRERIMTGSGEILDDGITPGQAMAQVALTHRITMRGPDGILGKLHQSDNANEIRKICDRQGISPDVCKQLLQAVFKAESPRGSAVSRVAPDPLPGQGSFRRAPKCDPEFQRFRIVSIVANLRISETKGKDRPLTADERRQVVAFLLEDPRDDLTWVDVAEKLGVSRQALRGTATLTADGERSAAQPPVNVTDQIMRKTKISALKTWWVEADAERQGAMVRYLYEGLEDSECAEVIAELPEEDQAKLDSLHLPAGRAAYSRESLAALSGHMLATTDDLHEARKQLFGVDDSWAPPAEPVGAPVGNPSVDRTLKAVARYLAAVENVWGKPEVIQVEHVRDGFASERAARERDRANNRRYEVNQRAIKEIQQSYGVEGHVRPGDVMRHHAITLQDSACLYCGGTIGYHTSQLDHIVPQAGTGSNNHRENLVAVCERCNRSKSNTPFAVWAQTCGIPDVGVKEAIDRVRRWRNRPGGMSPGELKRLKKEVIARLQRTQEDPEIDERSMESVAWMANELRHRIAAAYPDADVMVYRGAITAAARKAAGIDSRINLIGEKGRKDRIDRRHHAVDASVVALMERSAAKTLAERSSLRWAQRLTGQEETWKQYTGATVGARERFESWRGHMLRLTELFNERLAADEVHVVENLRLRLGSGNAHDDTIRKYATPRLGDGLSVNQIDRASSPALWCALTREEDFDAENGLPAREDRFIQVHGREIKSDDHIQLFSKKKKTEDNSKEKPFGAIAVRGGYAEIGSTIHHARIYRIEGKKPVYAMLRVFTHDLLSHRHEDLFSAVVPPQSISMRCAEPKLRQAIAEGDATYLGWVVVGDELEINVSSFTKDTIGRFLEDYPNTTRWRICGYDANNKLTLKPRILAAEGLGNPSSAVSEIVEGKGWRVAINVLAKVQPTVVRRDALGRPRYSSRSNLPVSWTIN</sequence>
<dbReference type="InterPro" id="IPR041383">
    <property type="entry name" value="RuvC_III"/>
</dbReference>
<feature type="domain" description="HNH Cas9-type" evidence="13">
    <location>
        <begin position="507"/>
        <end position="669"/>
    </location>
</feature>
<keyword evidence="8" id="KW-0051">Antiviral defense</keyword>
<evidence type="ECO:0000256" key="2">
    <source>
        <dbReference type="ARBA" id="ARBA00022722"/>
    </source>
</evidence>
<evidence type="ECO:0000256" key="11">
    <source>
        <dbReference type="ARBA" id="ARBA00046380"/>
    </source>
</evidence>
<dbReference type="Proteomes" id="UP000185736">
    <property type="component" value="Unassembled WGS sequence"/>
</dbReference>
<evidence type="ECO:0000256" key="6">
    <source>
        <dbReference type="ARBA" id="ARBA00022842"/>
    </source>
</evidence>
<dbReference type="GO" id="GO:0003723">
    <property type="term" value="F:RNA binding"/>
    <property type="evidence" value="ECO:0007669"/>
    <property type="project" value="UniProtKB-UniRule"/>
</dbReference>
<keyword evidence="7" id="KW-0694">RNA-binding</keyword>
<reference evidence="14 15" key="1">
    <citation type="submission" date="2016-12" db="EMBL/GenBank/DDBJ databases">
        <title>Genomic comparison of strains in the 'Actinomyces naeslundii' group.</title>
        <authorList>
            <person name="Mughal S.R."/>
            <person name="Do T."/>
            <person name="Gilbert S.C."/>
            <person name="Witherden E.A."/>
            <person name="Didelot X."/>
            <person name="Beighton D."/>
        </authorList>
    </citation>
    <scope>NUCLEOTIDE SEQUENCE [LARGE SCALE GENOMIC DNA]</scope>
    <source>
        <strain evidence="14 15">S64C</strain>
    </source>
</reference>
<dbReference type="InterPro" id="IPR003615">
    <property type="entry name" value="HNH_nuc"/>
</dbReference>
<protein>
    <submittedName>
        <fullName evidence="14">HNH endonuclease</fullName>
    </submittedName>
</protein>
<dbReference type="InterPro" id="IPR028629">
    <property type="entry name" value="Cas9"/>
</dbReference>
<dbReference type="Pfam" id="PF17893">
    <property type="entry name" value="Cas9_b_hairpin"/>
    <property type="match status" value="1"/>
</dbReference>